<sequence length="1028" mass="115215">MKNSVFVVSTPTAETTGTSLLLTFDDKKYLFGNVHEGLQRVCIQNGHKLGRLGNIFLTGKTEWRTTGGLLGFIITAADIMQSVTESTKTFIAQAQARLKRRRSVSTSQADIEKLERKSTELKRKLGKVEAPSMVIHGGDNIMQLIATARRFILRRGMPLDIREHAHSVSTVSPTWEDHNIRVWAMPLMPQNHDMDVNGKSSRKRSFDDYSKNDDFPISKPDTDRLQLLQGTMTDMFDSDWRIDTLIETQLSEVRMPAVIFVRNPETKALEKYTGPAPNTGKDLPDIKVLVRQPWPGALVKELPATKPSPVSVSYIVKNQPRRGKFDRELAIKLGVKAGPAFSELTRGATIKTADGQMVTPEQVTGPTIEGEGFAVIELPTAEYISSLTNSAAFQSETVLKGVEAIFWLLGPGMTSNPAFQKLIKEKPNWKHIISSADHCANYLSMDSAAVAQLRHRILDEARFDLPVFDNATIKLPQELSNCTIAHRGMSLHLTPEVTFSPEMEPGPLNTIESMKRMSQAVKQLSVIAHQDLKQPAFIKAYQDQHLLEDDTEVITLGTGSASPSKYRNVSATLLRIPNVGSYLLDCGEGTLGQLARIYPADELQEILKDLRLIWISHLHADHHLGLTSLIKAWHTAVYRDSQDRKSSEHKSPGQLTGSIEDLEKRQGLCVVAESTMLQWLKEYSEIENFGYDRIVPLCVKPVIFDESNNIIMPTRFEWGDMTLGFQTVDPRINTILRKLTGLANLQSVYVLHCSGARAVSMTWSSGLKISYSGDCRPSKRFTIIGRDSTVLIHEATFDDILAGDAEAKRHSTTREAIAVGLEMRAKRIILTHFSQRYSKIPTLKNVIARPTNFEDLTNTNANDITSLREPPPKPTTTLDEDNFDDRTLGSLDSVFGDTKFQAPSIMQPRSLSVSHDISAAAQEVKIGVAFDHMRVKIKDIIALEKFKPAFAKLYAETEDHDDSPEAKPTEDAKKPEIVAEITRDNAEKHRQRFLRRDARREEKEEEEEEEEERRKSTEGEIEQAAMQM</sequence>
<comment type="caution">
    <text evidence="14">The sequence shown here is derived from an EMBL/GenBank/DDBJ whole genome shotgun (WGS) entry which is preliminary data.</text>
</comment>
<dbReference type="InterPro" id="IPR047151">
    <property type="entry name" value="RNZ2-like"/>
</dbReference>
<evidence type="ECO:0000256" key="3">
    <source>
        <dbReference type="ARBA" id="ARBA00007823"/>
    </source>
</evidence>
<evidence type="ECO:0000256" key="8">
    <source>
        <dbReference type="ARBA" id="ARBA00022759"/>
    </source>
</evidence>
<feature type="domain" description="Metallo-beta-lactamase" evidence="12">
    <location>
        <begin position="568"/>
        <end position="658"/>
    </location>
</feature>
<feature type="domain" description="tRNase Z endonuclease" evidence="13">
    <location>
        <begin position="7"/>
        <end position="68"/>
    </location>
</feature>
<evidence type="ECO:0000256" key="11">
    <source>
        <dbReference type="SAM" id="MobiDB-lite"/>
    </source>
</evidence>
<gene>
    <name evidence="14" type="ORF">GOMPHAMPRED_004042</name>
</gene>
<evidence type="ECO:0000313" key="15">
    <source>
        <dbReference type="Proteomes" id="UP000664169"/>
    </source>
</evidence>
<dbReference type="EC" id="3.1.26.11" evidence="4"/>
<comment type="similarity">
    <text evidence="3">Belongs to the RNase Z family.</text>
</comment>
<comment type="cofactor">
    <cofactor evidence="2">
        <name>Zn(2+)</name>
        <dbReference type="ChEBI" id="CHEBI:29105"/>
    </cofactor>
</comment>
<keyword evidence="6" id="KW-0540">Nuclease</keyword>
<protein>
    <recommendedName>
        <fullName evidence="4">ribonuclease Z</fullName>
        <ecNumber evidence="4">3.1.26.11</ecNumber>
    </recommendedName>
</protein>
<dbReference type="OrthoDB" id="527344at2759"/>
<keyword evidence="9" id="KW-0378">Hydrolase</keyword>
<feature type="region of interest" description="Disordered" evidence="11">
    <location>
        <begin position="193"/>
        <end position="221"/>
    </location>
</feature>
<dbReference type="GO" id="GO:0046872">
    <property type="term" value="F:metal ion binding"/>
    <property type="evidence" value="ECO:0007669"/>
    <property type="project" value="UniProtKB-KW"/>
</dbReference>
<dbReference type="CDD" id="cd07718">
    <property type="entry name" value="RNaseZ_ELAC1_ELAC2-C-term-like_MBL-fold"/>
    <property type="match status" value="1"/>
</dbReference>
<evidence type="ECO:0000256" key="5">
    <source>
        <dbReference type="ARBA" id="ARBA00022694"/>
    </source>
</evidence>
<accession>A0A8H3FJ16</accession>
<evidence type="ECO:0000256" key="6">
    <source>
        <dbReference type="ARBA" id="ARBA00022722"/>
    </source>
</evidence>
<organism evidence="14 15">
    <name type="scientific">Gomphillus americanus</name>
    <dbReference type="NCBI Taxonomy" id="1940652"/>
    <lineage>
        <taxon>Eukaryota</taxon>
        <taxon>Fungi</taxon>
        <taxon>Dikarya</taxon>
        <taxon>Ascomycota</taxon>
        <taxon>Pezizomycotina</taxon>
        <taxon>Lecanoromycetes</taxon>
        <taxon>OSLEUM clade</taxon>
        <taxon>Ostropomycetidae</taxon>
        <taxon>Ostropales</taxon>
        <taxon>Graphidaceae</taxon>
        <taxon>Gomphilloideae</taxon>
        <taxon>Gomphillus</taxon>
    </lineage>
</organism>
<dbReference type="InterPro" id="IPR001279">
    <property type="entry name" value="Metallo-B-lactamas"/>
</dbReference>
<evidence type="ECO:0000256" key="1">
    <source>
        <dbReference type="ARBA" id="ARBA00000402"/>
    </source>
</evidence>
<dbReference type="Proteomes" id="UP000664169">
    <property type="component" value="Unassembled WGS sequence"/>
</dbReference>
<keyword evidence="15" id="KW-1185">Reference proteome</keyword>
<dbReference type="GO" id="GO:0042781">
    <property type="term" value="F:3'-tRNA processing endoribonuclease activity"/>
    <property type="evidence" value="ECO:0007669"/>
    <property type="project" value="UniProtKB-EC"/>
</dbReference>
<evidence type="ECO:0000256" key="10">
    <source>
        <dbReference type="ARBA" id="ARBA00022833"/>
    </source>
</evidence>
<keyword evidence="7" id="KW-0479">Metal-binding</keyword>
<evidence type="ECO:0000256" key="7">
    <source>
        <dbReference type="ARBA" id="ARBA00022723"/>
    </source>
</evidence>
<proteinExistence type="inferred from homology"/>
<reference evidence="14" key="1">
    <citation type="submission" date="2021-03" db="EMBL/GenBank/DDBJ databases">
        <authorList>
            <person name="Tagirdzhanova G."/>
        </authorList>
    </citation>
    <scope>NUCLEOTIDE SEQUENCE</scope>
</reference>
<keyword evidence="8" id="KW-0255">Endonuclease</keyword>
<evidence type="ECO:0000256" key="9">
    <source>
        <dbReference type="ARBA" id="ARBA00022801"/>
    </source>
</evidence>
<dbReference type="Gene3D" id="3.60.15.10">
    <property type="entry name" value="Ribonuclease Z/Hydroxyacylglutathione hydrolase-like"/>
    <property type="match status" value="2"/>
</dbReference>
<dbReference type="PANTHER" id="PTHR12553">
    <property type="entry name" value="ZINC PHOSPHODIESTERASE ELAC PROTEIN 2"/>
    <property type="match status" value="1"/>
</dbReference>
<dbReference type="PANTHER" id="PTHR12553:SF49">
    <property type="entry name" value="ZINC PHOSPHODIESTERASE ELAC PROTEIN 2"/>
    <property type="match status" value="1"/>
</dbReference>
<keyword evidence="10" id="KW-0862">Zinc</keyword>
<evidence type="ECO:0000259" key="13">
    <source>
        <dbReference type="Pfam" id="PF13691"/>
    </source>
</evidence>
<feature type="compositionally biased region" description="Basic and acidic residues" evidence="11">
    <location>
        <begin position="963"/>
        <end position="1002"/>
    </location>
</feature>
<evidence type="ECO:0000259" key="12">
    <source>
        <dbReference type="Pfam" id="PF00753"/>
    </source>
</evidence>
<dbReference type="InterPro" id="IPR036866">
    <property type="entry name" value="RibonucZ/Hydroxyglut_hydro"/>
</dbReference>
<dbReference type="GO" id="GO:1990180">
    <property type="term" value="P:mitochondrial tRNA 3'-end processing"/>
    <property type="evidence" value="ECO:0007669"/>
    <property type="project" value="TreeGrafter"/>
</dbReference>
<dbReference type="SUPFAM" id="SSF56281">
    <property type="entry name" value="Metallo-hydrolase/oxidoreductase"/>
    <property type="match status" value="2"/>
</dbReference>
<evidence type="ECO:0000256" key="2">
    <source>
        <dbReference type="ARBA" id="ARBA00001947"/>
    </source>
</evidence>
<comment type="catalytic activity">
    <reaction evidence="1">
        <text>Endonucleolytic cleavage of RNA, removing extra 3' nucleotides from tRNA precursor, generating 3' termini of tRNAs. A 3'-hydroxy group is left at the tRNA terminus and a 5'-phosphoryl group is left at the trailer molecule.</text>
        <dbReference type="EC" id="3.1.26.11"/>
    </reaction>
</comment>
<evidence type="ECO:0000313" key="14">
    <source>
        <dbReference type="EMBL" id="CAF9926037.1"/>
    </source>
</evidence>
<dbReference type="Pfam" id="PF13691">
    <property type="entry name" value="Lactamase_B_4"/>
    <property type="match status" value="1"/>
</dbReference>
<dbReference type="GO" id="GO:0005739">
    <property type="term" value="C:mitochondrion"/>
    <property type="evidence" value="ECO:0007669"/>
    <property type="project" value="TreeGrafter"/>
</dbReference>
<dbReference type="AlphaFoldDB" id="A0A8H3FJ16"/>
<dbReference type="Pfam" id="PF00753">
    <property type="entry name" value="Lactamase_B"/>
    <property type="match status" value="1"/>
</dbReference>
<dbReference type="InterPro" id="IPR027794">
    <property type="entry name" value="tRNase_Z_dom"/>
</dbReference>
<dbReference type="EMBL" id="CAJPDQ010000024">
    <property type="protein sequence ID" value="CAF9926037.1"/>
    <property type="molecule type" value="Genomic_DNA"/>
</dbReference>
<feature type="region of interest" description="Disordered" evidence="11">
    <location>
        <begin position="858"/>
        <end position="883"/>
    </location>
</feature>
<feature type="compositionally biased region" description="Basic and acidic residues" evidence="11">
    <location>
        <begin position="204"/>
        <end position="221"/>
    </location>
</feature>
<feature type="region of interest" description="Disordered" evidence="11">
    <location>
        <begin position="957"/>
        <end position="1028"/>
    </location>
</feature>
<name>A0A8H3FJ16_9LECA</name>
<evidence type="ECO:0000256" key="4">
    <source>
        <dbReference type="ARBA" id="ARBA00012477"/>
    </source>
</evidence>
<keyword evidence="5" id="KW-0819">tRNA processing</keyword>